<comment type="caution">
    <text evidence="1">The sequence shown here is derived from an EMBL/GenBank/DDBJ whole genome shotgun (WGS) entry which is preliminary data.</text>
</comment>
<dbReference type="EMBL" id="JAJDKZ010000017">
    <property type="protein sequence ID" value="MCB8610424.1"/>
    <property type="molecule type" value="Genomic_DNA"/>
</dbReference>
<evidence type="ECO:0000313" key="2">
    <source>
        <dbReference type="Proteomes" id="UP001198439"/>
    </source>
</evidence>
<dbReference type="Proteomes" id="UP001198439">
    <property type="component" value="Unassembled WGS sequence"/>
</dbReference>
<dbReference type="AlphaFoldDB" id="A0AAW4VRJ8"/>
<evidence type="ECO:0000313" key="1">
    <source>
        <dbReference type="EMBL" id="MCB8610424.1"/>
    </source>
</evidence>
<name>A0AAW4VRJ8_9FIRM</name>
<organism evidence="1 2">
    <name type="scientific">Faecalibacillus faecis</name>
    <dbReference type="NCBI Taxonomy" id="1982628"/>
    <lineage>
        <taxon>Bacteria</taxon>
        <taxon>Bacillati</taxon>
        <taxon>Bacillota</taxon>
        <taxon>Erysipelotrichia</taxon>
        <taxon>Erysipelotrichales</taxon>
        <taxon>Coprobacillaceae</taxon>
        <taxon>Faecalibacillus</taxon>
    </lineage>
</organism>
<accession>A0AAW4VRJ8</accession>
<dbReference type="RefSeq" id="WP_227279631.1">
    <property type="nucleotide sequence ID" value="NZ_JAJDKR010000016.1"/>
</dbReference>
<protein>
    <submittedName>
        <fullName evidence="1">Uncharacterized protein</fullName>
    </submittedName>
</protein>
<proteinExistence type="predicted"/>
<gene>
    <name evidence="1" type="ORF">LJD69_07430</name>
</gene>
<sequence>MIYMEQRKQRTKQQALGALISITKKLDDSEVRRVADICQGMVLAKQVKPTTKQVEQKEA</sequence>
<reference evidence="1" key="1">
    <citation type="submission" date="2021-10" db="EMBL/GenBank/DDBJ databases">
        <title>Collection of gut derived symbiotic bacterial strains cultured from healthy donors.</title>
        <authorList>
            <person name="Lin H."/>
            <person name="Littmann E."/>
            <person name="Kohout C."/>
            <person name="Pamer E.G."/>
        </authorList>
    </citation>
    <scope>NUCLEOTIDE SEQUENCE</scope>
    <source>
        <strain evidence="1">DFI.4.48</strain>
    </source>
</reference>